<dbReference type="CDD" id="cd16841">
    <property type="entry name" value="RraA_family"/>
    <property type="match status" value="1"/>
</dbReference>
<keyword evidence="13" id="KW-0479">Metal-binding</keyword>
<name>A0A7W5GFW3_9MICO</name>
<evidence type="ECO:0000256" key="6">
    <source>
        <dbReference type="ARBA" id="ARBA00012947"/>
    </source>
</evidence>
<evidence type="ECO:0000256" key="12">
    <source>
        <dbReference type="ARBA" id="ARBA00047973"/>
    </source>
</evidence>
<comment type="similarity">
    <text evidence="3">Belongs to the class II aldolase/RraA-like family.</text>
</comment>
<keyword evidence="13" id="KW-0460">Magnesium</keyword>
<dbReference type="Gene3D" id="3.50.30.40">
    <property type="entry name" value="Ribonuclease E inhibitor RraA/RraA-like"/>
    <property type="match status" value="1"/>
</dbReference>
<dbReference type="EC" id="4.1.3.17" evidence="5"/>
<comment type="subunit">
    <text evidence="4">Homotrimer.</text>
</comment>
<proteinExistence type="inferred from homology"/>
<evidence type="ECO:0000256" key="2">
    <source>
        <dbReference type="ARBA" id="ARBA00001968"/>
    </source>
</evidence>
<evidence type="ECO:0000256" key="9">
    <source>
        <dbReference type="ARBA" id="ARBA00029596"/>
    </source>
</evidence>
<evidence type="ECO:0000256" key="1">
    <source>
        <dbReference type="ARBA" id="ARBA00001342"/>
    </source>
</evidence>
<organism evidence="14 15">
    <name type="scientific">Microbacterium proteolyticum</name>
    <dbReference type="NCBI Taxonomy" id="1572644"/>
    <lineage>
        <taxon>Bacteria</taxon>
        <taxon>Bacillati</taxon>
        <taxon>Actinomycetota</taxon>
        <taxon>Actinomycetes</taxon>
        <taxon>Micrococcales</taxon>
        <taxon>Microbacteriaceae</taxon>
        <taxon>Microbacterium</taxon>
    </lineage>
</organism>
<evidence type="ECO:0000256" key="10">
    <source>
        <dbReference type="ARBA" id="ARBA00030169"/>
    </source>
</evidence>
<dbReference type="EC" id="4.1.1.112" evidence="6"/>
<evidence type="ECO:0000256" key="4">
    <source>
        <dbReference type="ARBA" id="ARBA00011233"/>
    </source>
</evidence>
<comment type="function">
    <text evidence="8">Catalyzes the aldol cleavage of 4-hydroxy-4-methyl-2-oxoglutarate (HMG) into 2 molecules of pyruvate. Also contains a secondary oxaloacetate (OAA) decarboxylase activity due to the common pyruvate enolate transition state formed following C-C bond cleavage in the retro-aldol and decarboxylation reactions.</text>
</comment>
<dbReference type="EMBL" id="JACHXY010000001">
    <property type="protein sequence ID" value="MBB3157617.1"/>
    <property type="molecule type" value="Genomic_DNA"/>
</dbReference>
<evidence type="ECO:0000256" key="3">
    <source>
        <dbReference type="ARBA" id="ARBA00008621"/>
    </source>
</evidence>
<comment type="cofactor">
    <cofactor evidence="2">
        <name>a divalent metal cation</name>
        <dbReference type="ChEBI" id="CHEBI:60240"/>
    </cofactor>
</comment>
<dbReference type="GO" id="GO:0008948">
    <property type="term" value="F:oxaloacetate decarboxylase activity"/>
    <property type="evidence" value="ECO:0007669"/>
    <property type="project" value="UniProtKB-EC"/>
</dbReference>
<dbReference type="InterPro" id="IPR036704">
    <property type="entry name" value="RraA/RraA-like_sf"/>
</dbReference>
<dbReference type="GO" id="GO:0047443">
    <property type="term" value="F:4-hydroxy-4-methyl-2-oxoglutarate aldolase activity"/>
    <property type="evidence" value="ECO:0007669"/>
    <property type="project" value="UniProtKB-EC"/>
</dbReference>
<evidence type="ECO:0000256" key="11">
    <source>
        <dbReference type="ARBA" id="ARBA00032305"/>
    </source>
</evidence>
<comment type="catalytic activity">
    <reaction evidence="12">
        <text>oxaloacetate + H(+) = pyruvate + CO2</text>
        <dbReference type="Rhea" id="RHEA:15641"/>
        <dbReference type="ChEBI" id="CHEBI:15361"/>
        <dbReference type="ChEBI" id="CHEBI:15378"/>
        <dbReference type="ChEBI" id="CHEBI:16452"/>
        <dbReference type="ChEBI" id="CHEBI:16526"/>
        <dbReference type="EC" id="4.1.1.112"/>
    </reaction>
</comment>
<dbReference type="GO" id="GO:0046872">
    <property type="term" value="F:metal ion binding"/>
    <property type="evidence" value="ECO:0007669"/>
    <property type="project" value="UniProtKB-KW"/>
</dbReference>
<comment type="cofactor">
    <cofactor evidence="13">
        <name>Mg(2+)</name>
        <dbReference type="ChEBI" id="CHEBI:18420"/>
    </cofactor>
</comment>
<feature type="binding site" evidence="13">
    <location>
        <begin position="98"/>
        <end position="101"/>
    </location>
    <ligand>
        <name>substrate</name>
    </ligand>
</feature>
<reference evidence="14 15" key="1">
    <citation type="submission" date="2020-08" db="EMBL/GenBank/DDBJ databases">
        <title>Genomic Encyclopedia of Type Strains, Phase III (KMG-III): the genomes of soil and plant-associated and newly described type strains.</title>
        <authorList>
            <person name="Whitman W."/>
        </authorList>
    </citation>
    <scope>NUCLEOTIDE SEQUENCE [LARGE SCALE GENOMIC DNA]</scope>
    <source>
        <strain evidence="14 15">CECT 8356</strain>
    </source>
</reference>
<comment type="caution">
    <text evidence="14">The sequence shown here is derived from an EMBL/GenBank/DDBJ whole genome shotgun (WGS) entry which is preliminary data.</text>
</comment>
<feature type="binding site" evidence="13">
    <location>
        <position position="120"/>
    </location>
    <ligand>
        <name>substrate</name>
    </ligand>
</feature>
<evidence type="ECO:0000256" key="8">
    <source>
        <dbReference type="ARBA" id="ARBA00025046"/>
    </source>
</evidence>
<gene>
    <name evidence="14" type="ORF">FHS07_001301</name>
</gene>
<dbReference type="AlphaFoldDB" id="A0A7W5GFW3"/>
<dbReference type="Proteomes" id="UP000543579">
    <property type="component" value="Unassembled WGS sequence"/>
</dbReference>
<evidence type="ECO:0000313" key="14">
    <source>
        <dbReference type="EMBL" id="MBB3157617.1"/>
    </source>
</evidence>
<sequence length="208" mass="21052">MTSAVATAVIERAPLSASERERLAPLAASAVVDSMQRLGSPDAGISPTWVGARLVGPALTVLTAAGDNQIVHAALDVVQPGEVIVLNGFGDTTRALIGDLIAERALSLGVAGFVVDGCVRDVDAIRELGLPVFARGVTPAGPYKNGPGVIGGAVAIGGVAVLTGDVVVADADGVVFIPRAQLDTIVDLAEQKLESEARKRASIRASMG</sequence>
<evidence type="ECO:0000256" key="7">
    <source>
        <dbReference type="ARBA" id="ARBA00016549"/>
    </source>
</evidence>
<dbReference type="InterPro" id="IPR005493">
    <property type="entry name" value="RraA/RraA-like"/>
</dbReference>
<dbReference type="Pfam" id="PF03737">
    <property type="entry name" value="RraA-like"/>
    <property type="match status" value="1"/>
</dbReference>
<accession>A0A7W5GFW3</accession>
<evidence type="ECO:0000313" key="15">
    <source>
        <dbReference type="Proteomes" id="UP000543579"/>
    </source>
</evidence>
<dbReference type="PANTHER" id="PTHR33254:SF4">
    <property type="entry name" value="4-HYDROXY-4-METHYL-2-OXOGLUTARATE ALDOLASE 3-RELATED"/>
    <property type="match status" value="1"/>
</dbReference>
<dbReference type="PANTHER" id="PTHR33254">
    <property type="entry name" value="4-HYDROXY-4-METHYL-2-OXOGLUTARATE ALDOLASE 3-RELATED"/>
    <property type="match status" value="1"/>
</dbReference>
<evidence type="ECO:0000256" key="13">
    <source>
        <dbReference type="PIRSR" id="PIRSR605493-1"/>
    </source>
</evidence>
<protein>
    <recommendedName>
        <fullName evidence="7">Putative 4-hydroxy-4-methyl-2-oxoglutarate aldolase</fullName>
        <ecNumber evidence="6">4.1.1.112</ecNumber>
        <ecNumber evidence="5">4.1.3.17</ecNumber>
    </recommendedName>
    <alternativeName>
        <fullName evidence="11">Oxaloacetate decarboxylase</fullName>
    </alternativeName>
    <alternativeName>
        <fullName evidence="9">Regulator of ribonuclease activity homolog</fullName>
    </alternativeName>
    <alternativeName>
        <fullName evidence="10">RraA-like protein</fullName>
    </alternativeName>
</protein>
<feature type="binding site" evidence="13">
    <location>
        <position position="121"/>
    </location>
    <ligand>
        <name>Mg(2+)</name>
        <dbReference type="ChEBI" id="CHEBI:18420"/>
    </ligand>
</feature>
<evidence type="ECO:0000256" key="5">
    <source>
        <dbReference type="ARBA" id="ARBA00012213"/>
    </source>
</evidence>
<comment type="catalytic activity">
    <reaction evidence="1">
        <text>4-hydroxy-4-methyl-2-oxoglutarate = 2 pyruvate</text>
        <dbReference type="Rhea" id="RHEA:22748"/>
        <dbReference type="ChEBI" id="CHEBI:15361"/>
        <dbReference type="ChEBI" id="CHEBI:58276"/>
        <dbReference type="EC" id="4.1.3.17"/>
    </reaction>
</comment>
<dbReference type="RefSeq" id="WP_343054624.1">
    <property type="nucleotide sequence ID" value="NZ_JACHXY010000001.1"/>
</dbReference>
<dbReference type="SUPFAM" id="SSF89562">
    <property type="entry name" value="RraA-like"/>
    <property type="match status" value="1"/>
</dbReference>